<dbReference type="GO" id="GO:0046872">
    <property type="term" value="F:metal ion binding"/>
    <property type="evidence" value="ECO:0007669"/>
    <property type="project" value="UniProtKB-KW"/>
</dbReference>
<dbReference type="PANTHER" id="PTHR42944:SF1">
    <property type="entry name" value="ADENINE DNA GLYCOSYLASE"/>
    <property type="match status" value="1"/>
</dbReference>
<dbReference type="GO" id="GO:0006298">
    <property type="term" value="P:mismatch repair"/>
    <property type="evidence" value="ECO:0007669"/>
    <property type="project" value="TreeGrafter"/>
</dbReference>
<gene>
    <name evidence="11" type="ORF">S06H3_40488</name>
</gene>
<dbReference type="InterPro" id="IPR003265">
    <property type="entry name" value="HhH-GPD_domain"/>
</dbReference>
<evidence type="ECO:0000256" key="4">
    <source>
        <dbReference type="ARBA" id="ARBA00022763"/>
    </source>
</evidence>
<dbReference type="Gene3D" id="1.10.340.30">
    <property type="entry name" value="Hypothetical protein, domain 2"/>
    <property type="match status" value="1"/>
</dbReference>
<evidence type="ECO:0000313" key="11">
    <source>
        <dbReference type="EMBL" id="GAI37902.1"/>
    </source>
</evidence>
<dbReference type="GO" id="GO:0051536">
    <property type="term" value="F:iron-sulfur cluster binding"/>
    <property type="evidence" value="ECO:0007669"/>
    <property type="project" value="UniProtKB-KW"/>
</dbReference>
<dbReference type="Gene3D" id="1.10.1670.10">
    <property type="entry name" value="Helix-hairpin-Helix base-excision DNA repair enzymes (C-terminal)"/>
    <property type="match status" value="1"/>
</dbReference>
<feature type="domain" description="HhH-GPD" evidence="10">
    <location>
        <begin position="45"/>
        <end position="94"/>
    </location>
</feature>
<evidence type="ECO:0000259" key="10">
    <source>
        <dbReference type="Pfam" id="PF00730"/>
    </source>
</evidence>
<dbReference type="GO" id="GO:0000701">
    <property type="term" value="F:purine-specific mismatch base pair DNA N-glycosylase activity"/>
    <property type="evidence" value="ECO:0007669"/>
    <property type="project" value="TreeGrafter"/>
</dbReference>
<keyword evidence="4" id="KW-0227">DNA damage</keyword>
<evidence type="ECO:0000256" key="6">
    <source>
        <dbReference type="ARBA" id="ARBA00023004"/>
    </source>
</evidence>
<keyword evidence="6" id="KW-0408">Iron</keyword>
<dbReference type="InterPro" id="IPR044298">
    <property type="entry name" value="MIG/MutY"/>
</dbReference>
<evidence type="ECO:0000256" key="7">
    <source>
        <dbReference type="ARBA" id="ARBA00023014"/>
    </source>
</evidence>
<evidence type="ECO:0000256" key="3">
    <source>
        <dbReference type="ARBA" id="ARBA00022723"/>
    </source>
</evidence>
<dbReference type="InterPro" id="IPR011257">
    <property type="entry name" value="DNA_glycosylase"/>
</dbReference>
<dbReference type="InterPro" id="IPR023170">
    <property type="entry name" value="HhH_base_excis_C"/>
</dbReference>
<comment type="similarity">
    <text evidence="2">Belongs to the Nth/MutY family.</text>
</comment>
<evidence type="ECO:0000256" key="8">
    <source>
        <dbReference type="ARBA" id="ARBA00023204"/>
    </source>
</evidence>
<reference evidence="11" key="1">
    <citation type="journal article" date="2014" name="Front. Microbiol.">
        <title>High frequency of phylogenetically diverse reductive dehalogenase-homologous genes in deep subseafloor sedimentary metagenomes.</title>
        <authorList>
            <person name="Kawai M."/>
            <person name="Futagami T."/>
            <person name="Toyoda A."/>
            <person name="Takaki Y."/>
            <person name="Nishi S."/>
            <person name="Hori S."/>
            <person name="Arai W."/>
            <person name="Tsubouchi T."/>
            <person name="Morono Y."/>
            <person name="Uchiyama I."/>
            <person name="Ito T."/>
            <person name="Fujiyama A."/>
            <person name="Inagaki F."/>
            <person name="Takami H."/>
        </authorList>
    </citation>
    <scope>NUCLEOTIDE SEQUENCE</scope>
    <source>
        <strain evidence="11">Expedition CK06-06</strain>
    </source>
</reference>
<comment type="caution">
    <text evidence="11">The sequence shown here is derived from an EMBL/GenBank/DDBJ whole genome shotgun (WGS) entry which is preliminary data.</text>
</comment>
<dbReference type="SUPFAM" id="SSF48150">
    <property type="entry name" value="DNA-glycosylase"/>
    <property type="match status" value="1"/>
</dbReference>
<protein>
    <recommendedName>
        <fullName evidence="10">HhH-GPD domain-containing protein</fullName>
    </recommendedName>
</protein>
<keyword evidence="7" id="KW-0411">Iron-sulfur</keyword>
<sequence length="95" mass="11325">MHSALPEGKVRAFKETLLGWSKKNLRDFPWRRERNPYKVVITEKLLQQTDSGHVKKVYDLFFEKFPTVFDLARTPGEEIERVLKPLGLWRQRAKQ</sequence>
<dbReference type="EMBL" id="BARV01024856">
    <property type="protein sequence ID" value="GAI37902.1"/>
    <property type="molecule type" value="Genomic_DNA"/>
</dbReference>
<evidence type="ECO:0000256" key="2">
    <source>
        <dbReference type="ARBA" id="ARBA00008343"/>
    </source>
</evidence>
<comment type="cofactor">
    <cofactor evidence="1">
        <name>[4Fe-4S] cluster</name>
        <dbReference type="ChEBI" id="CHEBI:49883"/>
    </cofactor>
</comment>
<keyword evidence="8" id="KW-0234">DNA repair</keyword>
<accession>X1N1K9</accession>
<keyword evidence="3" id="KW-0479">Metal-binding</keyword>
<evidence type="ECO:0000256" key="1">
    <source>
        <dbReference type="ARBA" id="ARBA00001966"/>
    </source>
</evidence>
<organism evidence="11">
    <name type="scientific">marine sediment metagenome</name>
    <dbReference type="NCBI Taxonomy" id="412755"/>
    <lineage>
        <taxon>unclassified sequences</taxon>
        <taxon>metagenomes</taxon>
        <taxon>ecological metagenomes</taxon>
    </lineage>
</organism>
<dbReference type="GO" id="GO:0032357">
    <property type="term" value="F:oxidized purine DNA binding"/>
    <property type="evidence" value="ECO:0007669"/>
    <property type="project" value="TreeGrafter"/>
</dbReference>
<dbReference type="AlphaFoldDB" id="X1N1K9"/>
<dbReference type="PANTHER" id="PTHR42944">
    <property type="entry name" value="ADENINE DNA GLYCOSYLASE"/>
    <property type="match status" value="1"/>
</dbReference>
<dbReference type="GO" id="GO:0006284">
    <property type="term" value="P:base-excision repair"/>
    <property type="evidence" value="ECO:0007669"/>
    <property type="project" value="InterPro"/>
</dbReference>
<keyword evidence="5" id="KW-0378">Hydrolase</keyword>
<dbReference type="GO" id="GO:0035485">
    <property type="term" value="F:adenine/guanine mispair binding"/>
    <property type="evidence" value="ECO:0007669"/>
    <property type="project" value="TreeGrafter"/>
</dbReference>
<dbReference type="GO" id="GO:0034039">
    <property type="term" value="F:8-oxo-7,8-dihydroguanine DNA N-glycosylase activity"/>
    <property type="evidence" value="ECO:0007669"/>
    <property type="project" value="TreeGrafter"/>
</dbReference>
<evidence type="ECO:0000256" key="9">
    <source>
        <dbReference type="ARBA" id="ARBA00023295"/>
    </source>
</evidence>
<keyword evidence="9" id="KW-0326">Glycosidase</keyword>
<name>X1N1K9_9ZZZZ</name>
<evidence type="ECO:0000256" key="5">
    <source>
        <dbReference type="ARBA" id="ARBA00022801"/>
    </source>
</evidence>
<proteinExistence type="inferred from homology"/>
<dbReference type="Pfam" id="PF00730">
    <property type="entry name" value="HhH-GPD"/>
    <property type="match status" value="1"/>
</dbReference>